<dbReference type="EMBL" id="LIAE01010258">
    <property type="protein sequence ID" value="PAV64434.1"/>
    <property type="molecule type" value="Genomic_DNA"/>
</dbReference>
<dbReference type="Gene3D" id="3.10.310.50">
    <property type="match status" value="1"/>
</dbReference>
<name>A0A2A2JRS0_9BILA</name>
<dbReference type="Pfam" id="PF17175">
    <property type="entry name" value="MOLO1"/>
    <property type="match status" value="1"/>
</dbReference>
<proteinExistence type="predicted"/>
<dbReference type="OrthoDB" id="8062037at2759"/>
<keyword evidence="1" id="KW-0732">Signal</keyword>
<dbReference type="EMBL" id="LIAE01010258">
    <property type="protein sequence ID" value="PAV64433.1"/>
    <property type="molecule type" value="Genomic_DNA"/>
</dbReference>
<comment type="caution">
    <text evidence="2">The sequence shown here is derived from an EMBL/GenBank/DDBJ whole genome shotgun (WGS) entry which is preliminary data.</text>
</comment>
<dbReference type="Proteomes" id="UP000218231">
    <property type="component" value="Unassembled WGS sequence"/>
</dbReference>
<evidence type="ECO:0000313" key="3">
    <source>
        <dbReference type="Proteomes" id="UP000218231"/>
    </source>
</evidence>
<accession>A0A2A2JRS0</accession>
<evidence type="ECO:0000256" key="1">
    <source>
        <dbReference type="SAM" id="SignalP"/>
    </source>
</evidence>
<evidence type="ECO:0000313" key="2">
    <source>
        <dbReference type="EMBL" id="PAV64434.1"/>
    </source>
</evidence>
<keyword evidence="3" id="KW-1185">Reference proteome</keyword>
<evidence type="ECO:0008006" key="4">
    <source>
        <dbReference type="Google" id="ProtNLM"/>
    </source>
</evidence>
<dbReference type="PANTHER" id="PTHR33748">
    <property type="entry name" value="PROTEIN CBG04600"/>
    <property type="match status" value="1"/>
</dbReference>
<protein>
    <recommendedName>
        <fullName evidence="4">TPM domain-containing protein</fullName>
    </recommendedName>
</protein>
<dbReference type="AlphaFoldDB" id="A0A2A2JRS0"/>
<gene>
    <name evidence="2" type="ORF">WR25_07021</name>
</gene>
<dbReference type="PANTHER" id="PTHR33748:SF5">
    <property type="entry name" value="GROUND-LIKE DOMAIN-CONTAINING PROTEIN"/>
    <property type="match status" value="1"/>
</dbReference>
<dbReference type="InterPro" id="IPR033438">
    <property type="entry name" value="MOLO1"/>
</dbReference>
<reference evidence="2 3" key="1">
    <citation type="journal article" date="2017" name="Curr. Biol.">
        <title>Genome architecture and evolution of a unichromosomal asexual nematode.</title>
        <authorList>
            <person name="Fradin H."/>
            <person name="Zegar C."/>
            <person name="Gutwein M."/>
            <person name="Lucas J."/>
            <person name="Kovtun M."/>
            <person name="Corcoran D."/>
            <person name="Baugh L.R."/>
            <person name="Kiontke K."/>
            <person name="Gunsalus K."/>
            <person name="Fitch D.H."/>
            <person name="Piano F."/>
        </authorList>
    </citation>
    <scope>NUCLEOTIDE SEQUENCE [LARGE SCALE GENOMIC DNA]</scope>
    <source>
        <strain evidence="2">PF1309</strain>
    </source>
</reference>
<dbReference type="GO" id="GO:0005892">
    <property type="term" value="C:acetylcholine-gated channel complex"/>
    <property type="evidence" value="ECO:0007669"/>
    <property type="project" value="InterPro"/>
</dbReference>
<feature type="signal peptide" evidence="1">
    <location>
        <begin position="1"/>
        <end position="15"/>
    </location>
</feature>
<sequence length="185" mass="20800">MLLFLLFGFSISIQAFDRYTPETYPDSSLQPLSCGQPRPSFLCDPNDFLSRTNNTGRVDKLSTSLIEVRGKTKCSCSAADEIQCIDSSNGFTMSIALVPKFKLNDDEYTQANLLRAAELFADSLRDRYDRDQCDDDILIVYSTNDSIIWTSVGDVASRYLYRTVIDQVQKQAGKSPFFSLVNLIV</sequence>
<organism evidence="2 3">
    <name type="scientific">Diploscapter pachys</name>
    <dbReference type="NCBI Taxonomy" id="2018661"/>
    <lineage>
        <taxon>Eukaryota</taxon>
        <taxon>Metazoa</taxon>
        <taxon>Ecdysozoa</taxon>
        <taxon>Nematoda</taxon>
        <taxon>Chromadorea</taxon>
        <taxon>Rhabditida</taxon>
        <taxon>Rhabditina</taxon>
        <taxon>Rhabditomorpha</taxon>
        <taxon>Rhabditoidea</taxon>
        <taxon>Rhabditidae</taxon>
        <taxon>Diploscapter</taxon>
    </lineage>
</organism>
<feature type="chain" id="PRO_5013507718" description="TPM domain-containing protein" evidence="1">
    <location>
        <begin position="16"/>
        <end position="185"/>
    </location>
</feature>